<organism evidence="1 2">
    <name type="scientific">Candidatus Mycoplasma haematohominis</name>
    <dbReference type="NCBI Taxonomy" id="1494318"/>
    <lineage>
        <taxon>Bacteria</taxon>
        <taxon>Bacillati</taxon>
        <taxon>Mycoplasmatota</taxon>
        <taxon>Mollicutes</taxon>
        <taxon>Mycoplasmataceae</taxon>
        <taxon>Mycoplasma</taxon>
    </lineage>
</organism>
<sequence>MGYSVTNIESTWNYTGLKKNSKTISWAGNKSNWFVQESEMKNWKWWRRSYEIRWKNNPPKSDAFKKANAPIGDHNSTALNNICREIYKKSNPDDNEKEDAWKYCSIPGHMPFKV</sequence>
<accession>A0A478FUV9</accession>
<dbReference type="Proteomes" id="UP000324831">
    <property type="component" value="Unassembled WGS sequence"/>
</dbReference>
<protein>
    <submittedName>
        <fullName evidence="1">Uncharacterized protein</fullName>
    </submittedName>
</protein>
<reference evidence="1 2" key="1">
    <citation type="submission" date="2019-01" db="EMBL/GenBank/DDBJ databases">
        <title>Draft genome sequences of Candidatus Mycoplasma haemohominis SWG34-3 identified from a patient with pyrexia, anemia and liver dysfunction.</title>
        <authorList>
            <person name="Sekizuka T."/>
            <person name="Hattori N."/>
            <person name="Katano H."/>
            <person name="Takuma T."/>
            <person name="Ito T."/>
            <person name="Arai N."/>
            <person name="Yanai R."/>
            <person name="Ishii S."/>
            <person name="Miura Y."/>
            <person name="Tokunaga T."/>
            <person name="Watanabe H."/>
            <person name="Nomura N."/>
            <person name="Eguchi J."/>
            <person name="Arai T."/>
            <person name="Hasegawa H."/>
            <person name="Nakamaki T."/>
            <person name="Wakita T."/>
            <person name="Niki Y."/>
            <person name="Kuroda M."/>
        </authorList>
    </citation>
    <scope>NUCLEOTIDE SEQUENCE [LARGE SCALE GENOMIC DNA]</scope>
    <source>
        <strain evidence="1">SWG34-3</strain>
    </source>
</reference>
<dbReference type="RefSeq" id="WP_216083070.1">
    <property type="nucleotide sequence ID" value="NZ_CACTIB010000016.1"/>
</dbReference>
<evidence type="ECO:0000313" key="1">
    <source>
        <dbReference type="EMBL" id="GCE63905.1"/>
    </source>
</evidence>
<proteinExistence type="predicted"/>
<gene>
    <name evidence="1" type="ORF">MHSWG343_09120</name>
</gene>
<dbReference type="EMBL" id="BIMN01000006">
    <property type="protein sequence ID" value="GCE63905.1"/>
    <property type="molecule type" value="Genomic_DNA"/>
</dbReference>
<comment type="caution">
    <text evidence="1">The sequence shown here is derived from an EMBL/GenBank/DDBJ whole genome shotgun (WGS) entry which is preliminary data.</text>
</comment>
<evidence type="ECO:0000313" key="2">
    <source>
        <dbReference type="Proteomes" id="UP000324831"/>
    </source>
</evidence>
<name>A0A478FUV9_9MOLU</name>
<dbReference type="AlphaFoldDB" id="A0A478FUV9"/>